<dbReference type="Proteomes" id="UP000273270">
    <property type="component" value="Chromosome"/>
</dbReference>
<keyword evidence="1" id="KW-1133">Transmembrane helix</keyword>
<evidence type="ECO:0000256" key="1">
    <source>
        <dbReference type="SAM" id="Phobius"/>
    </source>
</evidence>
<dbReference type="EMBL" id="CP033920">
    <property type="protein sequence ID" value="AZA50533.1"/>
    <property type="molecule type" value="Genomic_DNA"/>
</dbReference>
<proteinExistence type="predicted"/>
<reference evidence="3" key="1">
    <citation type="submission" date="2018-11" db="EMBL/GenBank/DDBJ databases">
        <title>Proposal to divide the Flavobacteriaceae and reorganize its genera based on Amino Acid Identity values calculated from whole genome sequences.</title>
        <authorList>
            <person name="Nicholson A.C."/>
            <person name="Gulvik C.A."/>
            <person name="Whitney A.M."/>
            <person name="Humrighouse B.W."/>
            <person name="Bell M."/>
            <person name="Holmes B."/>
            <person name="Steigerwalt A.G."/>
            <person name="Villarma A."/>
            <person name="Sheth M."/>
            <person name="Batra D."/>
            <person name="Pryor J."/>
            <person name="Bernardet J.-F."/>
            <person name="Hugo C."/>
            <person name="Kampfer P."/>
            <person name="Newman J."/>
            <person name="McQuiston J.R."/>
        </authorList>
    </citation>
    <scope>NUCLEOTIDE SEQUENCE [LARGE SCALE GENOMIC DNA]</scope>
    <source>
        <strain evidence="3">G0188</strain>
    </source>
</reference>
<accession>A0A3G6MC18</accession>
<dbReference type="SUPFAM" id="SSF46894">
    <property type="entry name" value="C-terminal effector domain of the bipartite response regulators"/>
    <property type="match status" value="1"/>
</dbReference>
<dbReference type="KEGG" id="ccau:EG346_21150"/>
<dbReference type="GO" id="GO:0006355">
    <property type="term" value="P:regulation of DNA-templated transcription"/>
    <property type="evidence" value="ECO:0007669"/>
    <property type="project" value="InterPro"/>
</dbReference>
<dbReference type="AlphaFoldDB" id="A0A3G6MC18"/>
<keyword evidence="1" id="KW-0472">Membrane</keyword>
<name>A0A3G6MC18_CHRCU</name>
<evidence type="ECO:0000313" key="3">
    <source>
        <dbReference type="Proteomes" id="UP000273270"/>
    </source>
</evidence>
<protein>
    <recommendedName>
        <fullName evidence="4">HTH luxR-type domain-containing protein</fullName>
    </recommendedName>
</protein>
<dbReference type="InterPro" id="IPR016032">
    <property type="entry name" value="Sig_transdc_resp-reg_C-effctor"/>
</dbReference>
<organism evidence="2 3">
    <name type="scientific">Chryseobacterium carnipullorum</name>
    <dbReference type="NCBI Taxonomy" id="1124835"/>
    <lineage>
        <taxon>Bacteria</taxon>
        <taxon>Pseudomonadati</taxon>
        <taxon>Bacteroidota</taxon>
        <taxon>Flavobacteriia</taxon>
        <taxon>Flavobacteriales</taxon>
        <taxon>Weeksellaceae</taxon>
        <taxon>Chryseobacterium group</taxon>
        <taxon>Chryseobacterium</taxon>
    </lineage>
</organism>
<keyword evidence="1" id="KW-0812">Transmembrane</keyword>
<feature type="transmembrane region" description="Helical" evidence="1">
    <location>
        <begin position="20"/>
        <end position="36"/>
    </location>
</feature>
<gene>
    <name evidence="2" type="ORF">EG346_21150</name>
</gene>
<dbReference type="GO" id="GO:0003677">
    <property type="term" value="F:DNA binding"/>
    <property type="evidence" value="ECO:0007669"/>
    <property type="project" value="InterPro"/>
</dbReference>
<evidence type="ECO:0008006" key="4">
    <source>
        <dbReference type="Google" id="ProtNLM"/>
    </source>
</evidence>
<evidence type="ECO:0000313" key="2">
    <source>
        <dbReference type="EMBL" id="AZA50533.1"/>
    </source>
</evidence>
<feature type="transmembrane region" description="Helical" evidence="1">
    <location>
        <begin position="344"/>
        <end position="362"/>
    </location>
</feature>
<sequence>MYYSFFHSIYNNFTLKLKAVTHKIFFSILFLFYFIFTKATEKKIDSLYTIKNKEYRLKGEFLHAIHYNEILIKASSKINYKKGIFNGHLLNAGLYCDLDQYDQSFKELKFLETYLGSIDDPYLLSGYYTEYGEILRYCSLYSKSIYYLNKGNYFAGKIKNQKLRSKKISLINTYKIDIFEARKEYDSMIYYLKMNHSIHKTPQNSARIGTFHAEKLKKTDSADHYILESEKMVNIDPSPDNKAFLYLQKAKILFCKKNYDSSIAYCNYSLRLWESLKRKHFIRETYLLLKQNYRNTNDRSQYHLYSNKYLIINDSIHTNFKNTMDQVIETIVNDEHTKISKNSYFVMGSFLMVGLSFFYILYKNRTEKNKIERINKKLIENQYILTHKKLEINQSLVEMVKTNNPLYFKTFQDHYPKFTSNLLKKYPNLTKSDLYLATYIFLDMSSKDISKYIFVETKTIYMKKYRLRKKISLPSEHDLYIFIQNFEE</sequence>
<keyword evidence="3" id="KW-1185">Reference proteome</keyword>